<dbReference type="EMBL" id="CAJNOI010003466">
    <property type="protein sequence ID" value="CAF1519220.1"/>
    <property type="molecule type" value="Genomic_DNA"/>
</dbReference>
<feature type="compositionally biased region" description="Polar residues" evidence="1">
    <location>
        <begin position="77"/>
        <end position="87"/>
    </location>
</feature>
<feature type="compositionally biased region" description="Acidic residues" evidence="1">
    <location>
        <begin position="61"/>
        <end position="73"/>
    </location>
</feature>
<dbReference type="Proteomes" id="UP000663832">
    <property type="component" value="Unassembled WGS sequence"/>
</dbReference>
<dbReference type="Proteomes" id="UP000663877">
    <property type="component" value="Unassembled WGS sequence"/>
</dbReference>
<dbReference type="AlphaFoldDB" id="A0A816EQM3"/>
<dbReference type="EMBL" id="CAJNOM010003822">
    <property type="protein sequence ID" value="CAF1649710.1"/>
    <property type="molecule type" value="Genomic_DNA"/>
</dbReference>
<protein>
    <submittedName>
        <fullName evidence="3">Uncharacterized protein</fullName>
    </submittedName>
</protein>
<evidence type="ECO:0000313" key="3">
    <source>
        <dbReference type="EMBL" id="CAF1649710.1"/>
    </source>
</evidence>
<proteinExistence type="predicted"/>
<keyword evidence="4" id="KW-1185">Reference proteome</keyword>
<evidence type="ECO:0000256" key="1">
    <source>
        <dbReference type="SAM" id="MobiDB-lite"/>
    </source>
</evidence>
<reference evidence="3" key="1">
    <citation type="submission" date="2021-02" db="EMBL/GenBank/DDBJ databases">
        <authorList>
            <person name="Nowell W R."/>
        </authorList>
    </citation>
    <scope>NUCLEOTIDE SEQUENCE</scope>
</reference>
<organism evidence="3 4">
    <name type="scientific">Adineta steineri</name>
    <dbReference type="NCBI Taxonomy" id="433720"/>
    <lineage>
        <taxon>Eukaryota</taxon>
        <taxon>Metazoa</taxon>
        <taxon>Spiralia</taxon>
        <taxon>Gnathifera</taxon>
        <taxon>Rotifera</taxon>
        <taxon>Eurotatoria</taxon>
        <taxon>Bdelloidea</taxon>
        <taxon>Adinetida</taxon>
        <taxon>Adinetidae</taxon>
        <taxon>Adineta</taxon>
    </lineage>
</organism>
<evidence type="ECO:0000313" key="2">
    <source>
        <dbReference type="EMBL" id="CAF1519220.1"/>
    </source>
</evidence>
<name>A0A816EQM3_9BILA</name>
<feature type="region of interest" description="Disordered" evidence="1">
    <location>
        <begin position="49"/>
        <end position="101"/>
    </location>
</feature>
<accession>A0A816EQM3</accession>
<comment type="caution">
    <text evidence="3">The sequence shown here is derived from an EMBL/GenBank/DDBJ whole genome shotgun (WGS) entry which is preliminary data.</text>
</comment>
<evidence type="ECO:0000313" key="4">
    <source>
        <dbReference type="Proteomes" id="UP000663832"/>
    </source>
</evidence>
<dbReference type="OrthoDB" id="10390500at2759"/>
<gene>
    <name evidence="2" type="ORF">BJG266_LOCUS44182</name>
    <name evidence="3" type="ORF">QVE165_LOCUS61130</name>
</gene>
<sequence>MMDDDYEVLFGENLLFDNEVDFTVDNDIAEETTVDQIFDEKLEAELEEANKIASEPPEALLPEDEQTDSSDNDIGERSTSNINQKGLQNPPGGVQVSKLFA</sequence>